<protein>
    <recommendedName>
        <fullName evidence="1">peptidylprolyl isomerase</fullName>
        <ecNumber evidence="1">5.2.1.8</ecNumber>
    </recommendedName>
</protein>
<accession>A0A395JQV1</accession>
<dbReference type="SUPFAM" id="SSF48537">
    <property type="entry name" value="Phospholipase C/P1 nuclease"/>
    <property type="match status" value="1"/>
</dbReference>
<feature type="domain" description="PPIase cyclophilin-type" evidence="5">
    <location>
        <begin position="370"/>
        <end position="570"/>
    </location>
</feature>
<gene>
    <name evidence="6" type="ORF">DFR28_101210</name>
</gene>
<evidence type="ECO:0000259" key="5">
    <source>
        <dbReference type="PROSITE" id="PS50072"/>
    </source>
</evidence>
<organism evidence="6 7">
    <name type="scientific">Arenicella xantha</name>
    <dbReference type="NCBI Taxonomy" id="644221"/>
    <lineage>
        <taxon>Bacteria</taxon>
        <taxon>Pseudomonadati</taxon>
        <taxon>Pseudomonadota</taxon>
        <taxon>Gammaproteobacteria</taxon>
        <taxon>Arenicellales</taxon>
        <taxon>Arenicellaceae</taxon>
        <taxon>Arenicella</taxon>
    </lineage>
</organism>
<keyword evidence="4" id="KW-0732">Signal</keyword>
<dbReference type="Gene3D" id="1.10.575.10">
    <property type="entry name" value="P1 Nuclease"/>
    <property type="match status" value="1"/>
</dbReference>
<evidence type="ECO:0000256" key="4">
    <source>
        <dbReference type="SAM" id="SignalP"/>
    </source>
</evidence>
<evidence type="ECO:0000313" key="7">
    <source>
        <dbReference type="Proteomes" id="UP000253083"/>
    </source>
</evidence>
<dbReference type="GO" id="GO:0003755">
    <property type="term" value="F:peptidyl-prolyl cis-trans isomerase activity"/>
    <property type="evidence" value="ECO:0007669"/>
    <property type="project" value="UniProtKB-KW"/>
</dbReference>
<dbReference type="SUPFAM" id="SSF50891">
    <property type="entry name" value="Cyclophilin-like"/>
    <property type="match status" value="1"/>
</dbReference>
<dbReference type="Gene3D" id="2.40.100.10">
    <property type="entry name" value="Cyclophilin-like"/>
    <property type="match status" value="1"/>
</dbReference>
<dbReference type="InParanoid" id="A0A395JQV1"/>
<feature type="chain" id="PRO_5017240348" description="peptidylprolyl isomerase" evidence="4">
    <location>
        <begin position="28"/>
        <end position="625"/>
    </location>
</feature>
<proteinExistence type="predicted"/>
<dbReference type="InterPro" id="IPR044666">
    <property type="entry name" value="Cyclophilin_A-like"/>
</dbReference>
<dbReference type="GO" id="GO:0016788">
    <property type="term" value="F:hydrolase activity, acting on ester bonds"/>
    <property type="evidence" value="ECO:0007669"/>
    <property type="project" value="InterPro"/>
</dbReference>
<evidence type="ECO:0000256" key="2">
    <source>
        <dbReference type="ARBA" id="ARBA00023110"/>
    </source>
</evidence>
<dbReference type="InterPro" id="IPR008947">
    <property type="entry name" value="PLipase_C/P1_nuclease_dom_sf"/>
</dbReference>
<dbReference type="PANTHER" id="PTHR45625">
    <property type="entry name" value="PEPTIDYL-PROLYL CIS-TRANS ISOMERASE-RELATED"/>
    <property type="match status" value="1"/>
</dbReference>
<dbReference type="InterPro" id="IPR029000">
    <property type="entry name" value="Cyclophilin-like_dom_sf"/>
</dbReference>
<evidence type="ECO:0000256" key="3">
    <source>
        <dbReference type="ARBA" id="ARBA00023235"/>
    </source>
</evidence>
<name>A0A395JQV1_9GAMM</name>
<dbReference type="OrthoDB" id="9807797at2"/>
<dbReference type="Proteomes" id="UP000253083">
    <property type="component" value="Unassembled WGS sequence"/>
</dbReference>
<keyword evidence="7" id="KW-1185">Reference proteome</keyword>
<dbReference type="RefSeq" id="WP_113952444.1">
    <property type="nucleotide sequence ID" value="NZ_QNRT01000001.1"/>
</dbReference>
<evidence type="ECO:0000256" key="1">
    <source>
        <dbReference type="ARBA" id="ARBA00013194"/>
    </source>
</evidence>
<reference evidence="6 7" key="1">
    <citation type="submission" date="2018-06" db="EMBL/GenBank/DDBJ databases">
        <title>Genomic Encyclopedia of Type Strains, Phase IV (KMG-IV): sequencing the most valuable type-strain genomes for metagenomic binning, comparative biology and taxonomic classification.</title>
        <authorList>
            <person name="Goeker M."/>
        </authorList>
    </citation>
    <scope>NUCLEOTIDE SEQUENCE [LARGE SCALE GENOMIC DNA]</scope>
    <source>
        <strain evidence="6 7">DSM 24032</strain>
    </source>
</reference>
<sequence>MRLRHLLAVARLVFLFSVFFAASAAHAWGERGHDVVTRVAVQHLRVLADDNAALIKPFAARDHMLAHLSNVPDIVWRAPYMSQSDRDANYTTHFINLERVYPEVRTYTDLPVDFSRYDADSIAKGLTAFEVGTAPWRILQLHAEMVAAMKLAGQAETRQQTEDSVNQVLLYAGLMSHFVGDLANPHHTTANYDGQLTAQKGLHGYFESDVVSALPLDLPAKVYAYAQDAAWLSEYEAGEVDLIEADPQTLVWALLAESHQDLNTLLALDKTHSLVKGSDDPEVRAERKSPNLIASEYEGFAVKRLAVGAIALSKLWLLAWEQAGQPDLSSYRSYIYPVQPDFVEPNYFAPTHVSTEANKNDDDTWRTLDLDRVIVMQLASGKVVIELAPQFAPKHVENILLMAKQGYFDGLGVVRSQENYVAQWGDPKEGTEHAKPLGDAVEKVKVEFFVDPEDAGFTPIESRDAYADKVGFVAGFPTASDGKRAWLTHCNGMVGVSRGMGDDSGNGSGLYVVTGHSPRHLDLNVTLVGRVLQGMEHLSTLPRGTGPLGFYESAEEIAPIESVKVASSLPAGALNLQVMRTDSQAFADHVADRTTRSEEWFLEPTGRISVCNVAIPTRPAPPITK</sequence>
<dbReference type="PROSITE" id="PS50072">
    <property type="entry name" value="CSA_PPIASE_2"/>
    <property type="match status" value="1"/>
</dbReference>
<evidence type="ECO:0000313" key="6">
    <source>
        <dbReference type="EMBL" id="RBP52826.1"/>
    </source>
</evidence>
<dbReference type="EC" id="5.2.1.8" evidence="1"/>
<dbReference type="AlphaFoldDB" id="A0A395JQV1"/>
<keyword evidence="3 6" id="KW-0413">Isomerase</keyword>
<feature type="signal peptide" evidence="4">
    <location>
        <begin position="1"/>
        <end position="27"/>
    </location>
</feature>
<dbReference type="EMBL" id="QNRT01000001">
    <property type="protein sequence ID" value="RBP52826.1"/>
    <property type="molecule type" value="Genomic_DNA"/>
</dbReference>
<dbReference type="PANTHER" id="PTHR45625:SF4">
    <property type="entry name" value="PEPTIDYLPROLYL ISOMERASE DOMAIN AND WD REPEAT-CONTAINING PROTEIN 1"/>
    <property type="match status" value="1"/>
</dbReference>
<keyword evidence="2" id="KW-0697">Rotamase</keyword>
<dbReference type="Pfam" id="PF00160">
    <property type="entry name" value="Pro_isomerase"/>
    <property type="match status" value="1"/>
</dbReference>
<comment type="caution">
    <text evidence="6">The sequence shown here is derived from an EMBL/GenBank/DDBJ whole genome shotgun (WGS) entry which is preliminary data.</text>
</comment>
<dbReference type="InterPro" id="IPR002130">
    <property type="entry name" value="Cyclophilin-type_PPIase_dom"/>
</dbReference>